<name>A0A4R1I1E1_PSEEN</name>
<sequence length="205" mass="21243">MNLPARQRAQAIAGRRGGGHTLAVPLAPRLAAKIAERPWDAFLTDPTQLANGLGDLIDAVRPDGVPVTLPTVLAEDDAGIRRETALEATRRLRTTVRDESVLIAVLDGTTSTVLDDVTAFLDAGVDGVVLEGDTPADVARTIGNVTRFHRAMAHAMGAGASGLPGAELVPLDVPAPKTGLVLTDGEVPADSSIPTVQDWVAAVRG</sequence>
<comment type="caution">
    <text evidence="1">The sequence shown here is derived from an EMBL/GenBank/DDBJ whole genome shotgun (WGS) entry which is preliminary data.</text>
</comment>
<evidence type="ECO:0000313" key="1">
    <source>
        <dbReference type="EMBL" id="TCK26249.1"/>
    </source>
</evidence>
<reference evidence="1 2" key="1">
    <citation type="submission" date="2019-03" db="EMBL/GenBank/DDBJ databases">
        <title>Sequencing the genomes of 1000 actinobacteria strains.</title>
        <authorList>
            <person name="Klenk H.-P."/>
        </authorList>
    </citation>
    <scope>NUCLEOTIDE SEQUENCE [LARGE SCALE GENOMIC DNA]</scope>
    <source>
        <strain evidence="1 2">DSM 44969</strain>
    </source>
</reference>
<dbReference type="OrthoDB" id="3575495at2"/>
<dbReference type="Proteomes" id="UP000295560">
    <property type="component" value="Unassembled WGS sequence"/>
</dbReference>
<keyword evidence="2" id="KW-1185">Reference proteome</keyword>
<dbReference type="EMBL" id="SMFZ01000001">
    <property type="protein sequence ID" value="TCK26249.1"/>
    <property type="molecule type" value="Genomic_DNA"/>
</dbReference>
<dbReference type="RefSeq" id="WP_132423212.1">
    <property type="nucleotide sequence ID" value="NZ_SMFZ01000001.1"/>
</dbReference>
<protein>
    <submittedName>
        <fullName evidence="1">Uncharacterized protein</fullName>
    </submittedName>
</protein>
<evidence type="ECO:0000313" key="2">
    <source>
        <dbReference type="Proteomes" id="UP000295560"/>
    </source>
</evidence>
<proteinExistence type="predicted"/>
<dbReference type="InterPro" id="IPR036661">
    <property type="entry name" value="Luciferase-like_sf"/>
</dbReference>
<organism evidence="1 2">
    <name type="scientific">Pseudonocardia endophytica</name>
    <dbReference type="NCBI Taxonomy" id="401976"/>
    <lineage>
        <taxon>Bacteria</taxon>
        <taxon>Bacillati</taxon>
        <taxon>Actinomycetota</taxon>
        <taxon>Actinomycetes</taxon>
        <taxon>Pseudonocardiales</taxon>
        <taxon>Pseudonocardiaceae</taxon>
        <taxon>Pseudonocardia</taxon>
    </lineage>
</organism>
<dbReference type="GO" id="GO:0016705">
    <property type="term" value="F:oxidoreductase activity, acting on paired donors, with incorporation or reduction of molecular oxygen"/>
    <property type="evidence" value="ECO:0007669"/>
    <property type="project" value="InterPro"/>
</dbReference>
<gene>
    <name evidence="1" type="ORF">EV378_2078</name>
</gene>
<accession>A0A4R1I1E1</accession>
<dbReference type="SUPFAM" id="SSF51679">
    <property type="entry name" value="Bacterial luciferase-like"/>
    <property type="match status" value="1"/>
</dbReference>
<dbReference type="AlphaFoldDB" id="A0A4R1I1E1"/>